<reference evidence="1" key="1">
    <citation type="submission" date="2018-05" db="EMBL/GenBank/DDBJ databases">
        <authorList>
            <person name="Lanie J.A."/>
            <person name="Ng W.-L."/>
            <person name="Kazmierczak K.M."/>
            <person name="Andrzejewski T.M."/>
            <person name="Davidsen T.M."/>
            <person name="Wayne K.J."/>
            <person name="Tettelin H."/>
            <person name="Glass J.I."/>
            <person name="Rusch D."/>
            <person name="Podicherti R."/>
            <person name="Tsui H.-C.T."/>
            <person name="Winkler M.E."/>
        </authorList>
    </citation>
    <scope>NUCLEOTIDE SEQUENCE</scope>
</reference>
<dbReference type="InterPro" id="IPR006311">
    <property type="entry name" value="TAT_signal"/>
</dbReference>
<proteinExistence type="predicted"/>
<dbReference type="PROSITE" id="PS51318">
    <property type="entry name" value="TAT"/>
    <property type="match status" value="1"/>
</dbReference>
<gene>
    <name evidence="1" type="ORF">METZ01_LOCUS163259</name>
</gene>
<dbReference type="EMBL" id="UINC01028791">
    <property type="protein sequence ID" value="SVB10405.1"/>
    <property type="molecule type" value="Genomic_DNA"/>
</dbReference>
<organism evidence="1">
    <name type="scientific">marine metagenome</name>
    <dbReference type="NCBI Taxonomy" id="408172"/>
    <lineage>
        <taxon>unclassified sequences</taxon>
        <taxon>metagenomes</taxon>
        <taxon>ecological metagenomes</taxon>
    </lineage>
</organism>
<feature type="non-terminal residue" evidence="1">
    <location>
        <position position="40"/>
    </location>
</feature>
<protein>
    <submittedName>
        <fullName evidence="1">Uncharacterized protein</fullName>
    </submittedName>
</protein>
<dbReference type="AlphaFoldDB" id="A0A382B9E3"/>
<evidence type="ECO:0000313" key="1">
    <source>
        <dbReference type="EMBL" id="SVB10405.1"/>
    </source>
</evidence>
<name>A0A382B9E3_9ZZZZ</name>
<accession>A0A382B9E3</accession>
<sequence>MTTDDSSQFNRRDFINSSASGLAMAMAGGAVLELTPQALG</sequence>